<organism evidence="3 4">
    <name type="scientific">Tilletia indica</name>
    <dbReference type="NCBI Taxonomy" id="43049"/>
    <lineage>
        <taxon>Eukaryota</taxon>
        <taxon>Fungi</taxon>
        <taxon>Dikarya</taxon>
        <taxon>Basidiomycota</taxon>
        <taxon>Ustilaginomycotina</taxon>
        <taxon>Exobasidiomycetes</taxon>
        <taxon>Tilletiales</taxon>
        <taxon>Tilletiaceae</taxon>
        <taxon>Tilletia</taxon>
    </lineage>
</organism>
<dbReference type="GO" id="GO:0004525">
    <property type="term" value="F:ribonuclease III activity"/>
    <property type="evidence" value="ECO:0007669"/>
    <property type="project" value="InterPro"/>
</dbReference>
<comment type="caution">
    <text evidence="3">The sequence shown here is derived from an EMBL/GenBank/DDBJ whole genome shotgun (WGS) entry which is preliminary data.</text>
</comment>
<name>A0A8T8T529_9BASI</name>
<gene>
    <name evidence="3" type="ORF">A4X13_0g3352</name>
</gene>
<dbReference type="InterPro" id="IPR000999">
    <property type="entry name" value="RNase_III_dom"/>
</dbReference>
<dbReference type="SMART" id="SM00535">
    <property type="entry name" value="RIBOc"/>
    <property type="match status" value="1"/>
</dbReference>
<dbReference type="Pfam" id="PF00636">
    <property type="entry name" value="Ribonuclease_3"/>
    <property type="match status" value="1"/>
</dbReference>
<feature type="domain" description="RNase III" evidence="2">
    <location>
        <begin position="434"/>
        <end position="576"/>
    </location>
</feature>
<proteinExistence type="predicted"/>
<feature type="region of interest" description="Disordered" evidence="1">
    <location>
        <begin position="33"/>
        <end position="85"/>
    </location>
</feature>
<feature type="compositionally biased region" description="Polar residues" evidence="1">
    <location>
        <begin position="209"/>
        <end position="223"/>
    </location>
</feature>
<dbReference type="GO" id="GO:0006396">
    <property type="term" value="P:RNA processing"/>
    <property type="evidence" value="ECO:0007669"/>
    <property type="project" value="InterPro"/>
</dbReference>
<feature type="region of interest" description="Disordered" evidence="1">
    <location>
        <begin position="192"/>
        <end position="231"/>
    </location>
</feature>
<feature type="region of interest" description="Disordered" evidence="1">
    <location>
        <begin position="264"/>
        <end position="284"/>
    </location>
</feature>
<feature type="compositionally biased region" description="Pro residues" evidence="1">
    <location>
        <begin position="196"/>
        <end position="206"/>
    </location>
</feature>
<feature type="compositionally biased region" description="Basic and acidic residues" evidence="1">
    <location>
        <begin position="302"/>
        <end position="317"/>
    </location>
</feature>
<dbReference type="SUPFAM" id="SSF69065">
    <property type="entry name" value="RNase III domain-like"/>
    <property type="match status" value="1"/>
</dbReference>
<feature type="region of interest" description="Disordered" evidence="1">
    <location>
        <begin position="119"/>
        <end position="153"/>
    </location>
</feature>
<dbReference type="InterPro" id="IPR036389">
    <property type="entry name" value="RNase_III_sf"/>
</dbReference>
<dbReference type="CDD" id="cd00593">
    <property type="entry name" value="RIBOc"/>
    <property type="match status" value="1"/>
</dbReference>
<dbReference type="Proteomes" id="UP000077521">
    <property type="component" value="Unassembled WGS sequence"/>
</dbReference>
<sequence length="628" mass="67155">MRGCGLTPARLTASSCSRRRLHTSSSTAARVLSAVPHPPSSPSASSSLSGGTAAATAAASRLWSKPRKSRSGHGNPSPASSATTATTAAAIKNATLARARARAQLLIKLGIEPSSALRATGVPSRSAPSQPVSAPTPVSTPTPTPAPAVGRGRKTLKTLRKAKMVASIGGINLASVRAGALASGLGLSAGVRLPPSSTPTPTPAPPTSGNKTHTYGRTSTNPQKQKEPNVRFPTRMERAAQNAKAVELATRAVPLMTYIDPSLANRPSSVENEPAPSPGKSESDSLLWNLVSSVLARGGERVRDDAYPSRREQEEGARGAFTQNYPSSASLIDSSRHGQHDEEETEQHPSSSTTTVNNRNNQESPHQTHLREGILNSHAPPFFELLPLHLPADYPPPTPRIPDMEMRALALGVNHLAGDDVGPDSAWVLEKPARLEYLGDSVLELATRTLIFREVADLSPKTMAILKSHLVSNDILGHLYNQAGLETLRLDTAEWALETLRTQHPKSAIGPPPLHPSFSHTNASLLLKRRPSTTSGTEDPEETRRRRLSLYLPDLPHSRKADLFEAYLGALYLSQPPSIASEWVQNLLRPFAARAMRHELMGLEEALTRAGVVEELVEEGVVGDIRLL</sequence>
<protein>
    <recommendedName>
        <fullName evidence="2">RNase III domain-containing protein</fullName>
    </recommendedName>
</protein>
<dbReference type="Gene3D" id="1.10.1520.10">
    <property type="entry name" value="Ribonuclease III domain"/>
    <property type="match status" value="1"/>
</dbReference>
<reference evidence="3" key="2">
    <citation type="journal article" date="2019" name="IMA Fungus">
        <title>Genome sequencing and comparison of five Tilletia species to identify candidate genes for the detection of regulated species infecting wheat.</title>
        <authorList>
            <person name="Nguyen H.D.T."/>
            <person name="Sultana T."/>
            <person name="Kesanakurti P."/>
            <person name="Hambleton S."/>
        </authorList>
    </citation>
    <scope>NUCLEOTIDE SEQUENCE</scope>
    <source>
        <strain evidence="3">DAOMC 236416</strain>
    </source>
</reference>
<dbReference type="EMBL" id="LWDF02000185">
    <property type="protein sequence ID" value="KAE8254601.1"/>
    <property type="molecule type" value="Genomic_DNA"/>
</dbReference>
<evidence type="ECO:0000313" key="3">
    <source>
        <dbReference type="EMBL" id="KAE8254601.1"/>
    </source>
</evidence>
<reference evidence="3" key="1">
    <citation type="submission" date="2016-04" db="EMBL/GenBank/DDBJ databases">
        <authorList>
            <person name="Nguyen H.D."/>
            <person name="Samba Siva P."/>
            <person name="Cullis J."/>
            <person name="Levesque C.A."/>
            <person name="Hambleton S."/>
        </authorList>
    </citation>
    <scope>NUCLEOTIDE SEQUENCE</scope>
    <source>
        <strain evidence="3">DAOMC 236416</strain>
    </source>
</reference>
<feature type="compositionally biased region" description="Low complexity" evidence="1">
    <location>
        <begin position="126"/>
        <end position="137"/>
    </location>
</feature>
<evidence type="ECO:0000313" key="4">
    <source>
        <dbReference type="Proteomes" id="UP000077521"/>
    </source>
</evidence>
<feature type="compositionally biased region" description="Polar residues" evidence="1">
    <location>
        <begin position="321"/>
        <end position="333"/>
    </location>
</feature>
<accession>A0A8T8T529</accession>
<evidence type="ECO:0000256" key="1">
    <source>
        <dbReference type="SAM" id="MobiDB-lite"/>
    </source>
</evidence>
<feature type="compositionally biased region" description="Low complexity" evidence="1">
    <location>
        <begin position="42"/>
        <end position="60"/>
    </location>
</feature>
<feature type="compositionally biased region" description="Polar residues" evidence="1">
    <location>
        <begin position="356"/>
        <end position="367"/>
    </location>
</feature>
<evidence type="ECO:0000259" key="2">
    <source>
        <dbReference type="PROSITE" id="PS50142"/>
    </source>
</evidence>
<feature type="region of interest" description="Disordered" evidence="1">
    <location>
        <begin position="525"/>
        <end position="545"/>
    </location>
</feature>
<feature type="region of interest" description="Disordered" evidence="1">
    <location>
        <begin position="302"/>
        <end position="368"/>
    </location>
</feature>
<dbReference type="PROSITE" id="PS50142">
    <property type="entry name" value="RNASE_3_2"/>
    <property type="match status" value="1"/>
</dbReference>
<dbReference type="AlphaFoldDB" id="A0A8T8T529"/>
<keyword evidence="4" id="KW-1185">Reference proteome</keyword>